<dbReference type="Pfam" id="PF12704">
    <property type="entry name" value="MacB_PCD"/>
    <property type="match status" value="1"/>
</dbReference>
<feature type="domain" description="MacB-like periplasmic core" evidence="8">
    <location>
        <begin position="20"/>
        <end position="248"/>
    </location>
</feature>
<feature type="transmembrane region" description="Helical" evidence="6">
    <location>
        <begin position="21"/>
        <end position="41"/>
    </location>
</feature>
<keyword evidence="3 6" id="KW-0812">Transmembrane</keyword>
<keyword evidence="10" id="KW-1185">Reference proteome</keyword>
<keyword evidence="2" id="KW-1003">Cell membrane</keyword>
<feature type="transmembrane region" description="Helical" evidence="6">
    <location>
        <begin position="399"/>
        <end position="426"/>
    </location>
</feature>
<feature type="transmembrane region" description="Helical" evidence="6">
    <location>
        <begin position="791"/>
        <end position="813"/>
    </location>
</feature>
<feature type="transmembrane region" description="Helical" evidence="6">
    <location>
        <begin position="704"/>
        <end position="728"/>
    </location>
</feature>
<feature type="transmembrane region" description="Helical" evidence="6">
    <location>
        <begin position="305"/>
        <end position="327"/>
    </location>
</feature>
<evidence type="ECO:0000256" key="2">
    <source>
        <dbReference type="ARBA" id="ARBA00022475"/>
    </source>
</evidence>
<organism evidence="9 10">
    <name type="scientific">Chryseolinea lacunae</name>
    <dbReference type="NCBI Taxonomy" id="2801331"/>
    <lineage>
        <taxon>Bacteria</taxon>
        <taxon>Pseudomonadati</taxon>
        <taxon>Bacteroidota</taxon>
        <taxon>Cytophagia</taxon>
        <taxon>Cytophagales</taxon>
        <taxon>Fulvivirgaceae</taxon>
        <taxon>Chryseolinea</taxon>
    </lineage>
</organism>
<dbReference type="Proteomes" id="UP000613030">
    <property type="component" value="Unassembled WGS sequence"/>
</dbReference>
<keyword evidence="4 6" id="KW-1133">Transmembrane helix</keyword>
<feature type="domain" description="ABC3 transporter permease C-terminal" evidence="7">
    <location>
        <begin position="312"/>
        <end position="426"/>
    </location>
</feature>
<feature type="transmembrane region" description="Helical" evidence="6">
    <location>
        <begin position="748"/>
        <end position="771"/>
    </location>
</feature>
<dbReference type="InterPro" id="IPR025857">
    <property type="entry name" value="MacB_PCD"/>
</dbReference>
<evidence type="ECO:0000259" key="7">
    <source>
        <dbReference type="Pfam" id="PF02687"/>
    </source>
</evidence>
<dbReference type="EMBL" id="JAERRB010000018">
    <property type="protein sequence ID" value="MBL0745684.1"/>
    <property type="molecule type" value="Genomic_DNA"/>
</dbReference>
<reference evidence="9 10" key="1">
    <citation type="submission" date="2021-01" db="EMBL/GenBank/DDBJ databases">
        <title>Chryseolinea sp. Jin1 Genome sequencing and assembly.</title>
        <authorList>
            <person name="Kim I."/>
        </authorList>
    </citation>
    <scope>NUCLEOTIDE SEQUENCE [LARGE SCALE GENOMIC DNA]</scope>
    <source>
        <strain evidence="9 10">Jin1</strain>
    </source>
</reference>
<dbReference type="Pfam" id="PF02687">
    <property type="entry name" value="FtsX"/>
    <property type="match status" value="2"/>
</dbReference>
<dbReference type="InterPro" id="IPR050250">
    <property type="entry name" value="Macrolide_Exporter_MacB"/>
</dbReference>
<evidence type="ECO:0000256" key="4">
    <source>
        <dbReference type="ARBA" id="ARBA00022989"/>
    </source>
</evidence>
<feature type="domain" description="ABC3 transporter permease C-terminal" evidence="7">
    <location>
        <begin position="707"/>
        <end position="820"/>
    </location>
</feature>
<sequence length="827" mass="92238">MLKNYALLFVRNLKRQKLFSSINLLGLTVSMASTMLIYLYVKQELTFDNFHPHSDRLYRVNQTFIWSDNRTDQFSRTGPGVAHALIEELPEVEITTSLHTAGDFIVSYEKTNSDAVVFEETRVLSADTNFFKVLNFPLILGDEATAFSQANTMVMTRSTATKYFGTENPIGKMVRLRGRQNKEYQTYEVTGVMADAPGNSTLQFPLLLSSKGFAVDRMHWSWVWTQLETFVRLYPGADIHAVREKINTIPRKRAEESIKAAMGMTYAEYIASGKKWELFLQPINTLHLPEYSVVGSFPDTGDRKIIYSFIGAALFIVLLSCINFMNLSTAQFTRRIKEASIRKILGLAKKELALGYFFEALGFCMIALVVAVAISQAFLPAFNSITGKHLVLSLFTDRWLVVGALCLTIMIALISASYPALFLTTFHPVAAIKGRTKVGRTGKSFRDVLVVFQFCVSIILIIATAVVFQQLRFISEKDLGFDKENLVVLHHVEHADSRKSLARDVAHVPGAIDASWCASAPPFIYGGDSFSAEGKTELKFPLNYTSGDENYLPTLGIPILLGRNFDVAMPADSNRVIVNEATIRRIGWPLDESVLGKNILYPTGQNTFASFEIVGVVKDFNYWSVESVVEPLGIFHMDNKILEDDAVDFAVVKVVPQSSEAWQNTLVALQKVWKQHAGNTPFQYSFLDQNFESQFARQQQFGKILSIMSSLAILIAGLGLLGMIVYSLEQRTKEIGVRKVVGASVYNILVLISAGYTKLIVIAFLIGAPVAYWMTKIWLQDFPEPVKPSMWIFLATGAGTLLLAMIITGYHALKAAATNPVDVLKDE</sequence>
<proteinExistence type="predicted"/>
<dbReference type="PANTHER" id="PTHR30572:SF18">
    <property type="entry name" value="ABC-TYPE MACROLIDE FAMILY EXPORT SYSTEM PERMEASE COMPONENT 2"/>
    <property type="match status" value="1"/>
</dbReference>
<keyword evidence="5 6" id="KW-0472">Membrane</keyword>
<gene>
    <name evidence="9" type="ORF">JI741_30910</name>
</gene>
<dbReference type="InterPro" id="IPR003838">
    <property type="entry name" value="ABC3_permease_C"/>
</dbReference>
<comment type="subcellular location">
    <subcellularLocation>
        <location evidence="1">Cell membrane</location>
        <topology evidence="1">Multi-pass membrane protein</topology>
    </subcellularLocation>
</comment>
<evidence type="ECO:0000256" key="1">
    <source>
        <dbReference type="ARBA" id="ARBA00004651"/>
    </source>
</evidence>
<evidence type="ECO:0000313" key="10">
    <source>
        <dbReference type="Proteomes" id="UP000613030"/>
    </source>
</evidence>
<evidence type="ECO:0000256" key="5">
    <source>
        <dbReference type="ARBA" id="ARBA00023136"/>
    </source>
</evidence>
<accession>A0ABS1L204</accession>
<evidence type="ECO:0000313" key="9">
    <source>
        <dbReference type="EMBL" id="MBL0745684.1"/>
    </source>
</evidence>
<feature type="transmembrane region" description="Helical" evidence="6">
    <location>
        <begin position="447"/>
        <end position="468"/>
    </location>
</feature>
<protein>
    <submittedName>
        <fullName evidence="9">ABC transporter permease</fullName>
    </submittedName>
</protein>
<evidence type="ECO:0000256" key="3">
    <source>
        <dbReference type="ARBA" id="ARBA00022692"/>
    </source>
</evidence>
<evidence type="ECO:0000256" key="6">
    <source>
        <dbReference type="SAM" id="Phobius"/>
    </source>
</evidence>
<evidence type="ECO:0000259" key="8">
    <source>
        <dbReference type="Pfam" id="PF12704"/>
    </source>
</evidence>
<feature type="transmembrane region" description="Helical" evidence="6">
    <location>
        <begin position="352"/>
        <end position="379"/>
    </location>
</feature>
<dbReference type="RefSeq" id="WP_202016249.1">
    <property type="nucleotide sequence ID" value="NZ_JAERRB010000018.1"/>
</dbReference>
<name>A0ABS1L204_9BACT</name>
<comment type="caution">
    <text evidence="9">The sequence shown here is derived from an EMBL/GenBank/DDBJ whole genome shotgun (WGS) entry which is preliminary data.</text>
</comment>
<dbReference type="PANTHER" id="PTHR30572">
    <property type="entry name" value="MEMBRANE COMPONENT OF TRANSPORTER-RELATED"/>
    <property type="match status" value="1"/>
</dbReference>